<sequence>MCKVSVNDIGEIIVADCKDSYYARL</sequence>
<reference evidence="1" key="2">
    <citation type="journal article" date="2015" name="Data Brief">
        <title>Shoot transcriptome of the giant reed, Arundo donax.</title>
        <authorList>
            <person name="Barrero R.A."/>
            <person name="Guerrero F.D."/>
            <person name="Moolhuijzen P."/>
            <person name="Goolsby J.A."/>
            <person name="Tidwell J."/>
            <person name="Bellgard S.E."/>
            <person name="Bellgard M.I."/>
        </authorList>
    </citation>
    <scope>NUCLEOTIDE SEQUENCE</scope>
    <source>
        <tissue evidence="1">Shoot tissue taken approximately 20 cm above the soil surface</tissue>
    </source>
</reference>
<organism evidence="1">
    <name type="scientific">Arundo donax</name>
    <name type="common">Giant reed</name>
    <name type="synonym">Donax arundinaceus</name>
    <dbReference type="NCBI Taxonomy" id="35708"/>
    <lineage>
        <taxon>Eukaryota</taxon>
        <taxon>Viridiplantae</taxon>
        <taxon>Streptophyta</taxon>
        <taxon>Embryophyta</taxon>
        <taxon>Tracheophyta</taxon>
        <taxon>Spermatophyta</taxon>
        <taxon>Magnoliopsida</taxon>
        <taxon>Liliopsida</taxon>
        <taxon>Poales</taxon>
        <taxon>Poaceae</taxon>
        <taxon>PACMAD clade</taxon>
        <taxon>Arundinoideae</taxon>
        <taxon>Arundineae</taxon>
        <taxon>Arundo</taxon>
    </lineage>
</organism>
<proteinExistence type="predicted"/>
<dbReference type="EMBL" id="GBRH01181132">
    <property type="protein sequence ID" value="JAE16764.1"/>
    <property type="molecule type" value="Transcribed_RNA"/>
</dbReference>
<protein>
    <submittedName>
        <fullName evidence="1">Uncharacterized protein</fullName>
    </submittedName>
</protein>
<dbReference type="AlphaFoldDB" id="A0A0A9FZX8"/>
<evidence type="ECO:0000313" key="1">
    <source>
        <dbReference type="EMBL" id="JAE16764.1"/>
    </source>
</evidence>
<name>A0A0A9FZX8_ARUDO</name>
<accession>A0A0A9FZX8</accession>
<reference evidence="1" key="1">
    <citation type="submission" date="2014-09" db="EMBL/GenBank/DDBJ databases">
        <authorList>
            <person name="Magalhaes I.L.F."/>
            <person name="Oliveira U."/>
            <person name="Santos F.R."/>
            <person name="Vidigal T.H.D.A."/>
            <person name="Brescovit A.D."/>
            <person name="Santos A.J."/>
        </authorList>
    </citation>
    <scope>NUCLEOTIDE SEQUENCE</scope>
    <source>
        <tissue evidence="1">Shoot tissue taken approximately 20 cm above the soil surface</tissue>
    </source>
</reference>